<accession>A0A2P5KAT3</accession>
<keyword evidence="1" id="KW-0574">Periplasm</keyword>
<comment type="subcellular location">
    <subcellularLocation>
        <location evidence="1">Periplasm</location>
    </subcellularLocation>
</comment>
<name>A0A2P5KAT3_9BURK</name>
<comment type="function">
    <text evidence="1">Required for disulfide bond formation in some periplasmic proteins. Acts by transferring its disulfide bond to other proteins and is reduced in the process.</text>
</comment>
<dbReference type="OrthoDB" id="9131832at2"/>
<proteinExistence type="inferred from homology"/>
<keyword evidence="4" id="KW-1185">Reference proteome</keyword>
<organism evidence="3 4">
    <name type="scientific">Mycetohabitans endofungorum</name>
    <dbReference type="NCBI Taxonomy" id="417203"/>
    <lineage>
        <taxon>Bacteria</taxon>
        <taxon>Pseudomonadati</taxon>
        <taxon>Pseudomonadota</taxon>
        <taxon>Betaproteobacteria</taxon>
        <taxon>Burkholderiales</taxon>
        <taxon>Burkholderiaceae</taxon>
        <taxon>Mycetohabitans</taxon>
    </lineage>
</organism>
<comment type="similarity">
    <text evidence="1">Belongs to the thioredoxin family. DsbC subfamily.</text>
</comment>
<dbReference type="EMBL" id="PRDW01000006">
    <property type="protein sequence ID" value="PPB83807.1"/>
    <property type="molecule type" value="Genomic_DNA"/>
</dbReference>
<evidence type="ECO:0000313" key="3">
    <source>
        <dbReference type="EMBL" id="PPB83807.1"/>
    </source>
</evidence>
<dbReference type="CDD" id="cd03020">
    <property type="entry name" value="DsbA_DsbC_DsbG"/>
    <property type="match status" value="1"/>
</dbReference>
<dbReference type="GO" id="GO:0042597">
    <property type="term" value="C:periplasmic space"/>
    <property type="evidence" value="ECO:0007669"/>
    <property type="project" value="UniProtKB-SubCell"/>
</dbReference>
<dbReference type="InterPro" id="IPR033954">
    <property type="entry name" value="DiS-bond_Isoase_DsbC/G"/>
</dbReference>
<evidence type="ECO:0000313" key="4">
    <source>
        <dbReference type="Proteomes" id="UP000243096"/>
    </source>
</evidence>
<dbReference type="AlphaFoldDB" id="A0A2P5KAT3"/>
<protein>
    <recommendedName>
        <fullName evidence="1">Thiol:disulfide interchange protein</fullName>
    </recommendedName>
</protein>
<keyword evidence="1" id="KW-0676">Redox-active center</keyword>
<dbReference type="SUPFAM" id="SSF52833">
    <property type="entry name" value="Thioredoxin-like"/>
    <property type="match status" value="1"/>
</dbReference>
<evidence type="ECO:0000256" key="1">
    <source>
        <dbReference type="RuleBase" id="RU364038"/>
    </source>
</evidence>
<reference evidence="3 4" key="1">
    <citation type="submission" date="2018-01" db="EMBL/GenBank/DDBJ databases">
        <title>Genomic Encyclopedia of Type Strains, Phase III (KMG-III): the genomes of soil and plant-associated and newly described type strains.</title>
        <authorList>
            <person name="Whitman W."/>
        </authorList>
    </citation>
    <scope>NUCLEOTIDE SEQUENCE [LARGE SCALE GENOMIC DNA]</scope>
    <source>
        <strain evidence="3 4">HKI456</strain>
    </source>
</reference>
<comment type="caution">
    <text evidence="3">The sequence shown here is derived from an EMBL/GenBank/DDBJ whole genome shotgun (WGS) entry which is preliminary data.</text>
</comment>
<dbReference type="Gene3D" id="3.40.30.10">
    <property type="entry name" value="Glutaredoxin"/>
    <property type="match status" value="1"/>
</dbReference>
<dbReference type="PANTHER" id="PTHR35272:SF3">
    <property type="entry name" value="THIOL:DISULFIDE INTERCHANGE PROTEIN DSBC"/>
    <property type="match status" value="1"/>
</dbReference>
<dbReference type="Pfam" id="PF13098">
    <property type="entry name" value="Thioredoxin_2"/>
    <property type="match status" value="1"/>
</dbReference>
<feature type="domain" description="Thioredoxin-like fold" evidence="2">
    <location>
        <begin position="72"/>
        <end position="182"/>
    </location>
</feature>
<gene>
    <name evidence="3" type="ORF">B0O95_106198</name>
</gene>
<dbReference type="InterPro" id="IPR036249">
    <property type="entry name" value="Thioredoxin-like_sf"/>
</dbReference>
<dbReference type="Proteomes" id="UP000243096">
    <property type="component" value="Unassembled WGS sequence"/>
</dbReference>
<dbReference type="InterPro" id="IPR051470">
    <property type="entry name" value="Thiol:disulfide_interchange"/>
</dbReference>
<dbReference type="RefSeq" id="WP_158249468.1">
    <property type="nucleotide sequence ID" value="NZ_CP062179.1"/>
</dbReference>
<sequence>MTPRTVRMLATLLAALAVAAALAGGAWLYLNRPGHGGLLFEIEQKLDKIVHFDKRGVDFGTLPLDDALRSVNGNGSRRIVVFSDPYCSYCKTLEHMLAGLPDVTVYTFLYPILTPDSKTMSARIWCANNRTGAWSAWMLEDHAPPPVTAPCDATATVLARNLMLGRKLRVMGTPTLLLVNGSTACRRRPS</sequence>
<evidence type="ECO:0000259" key="2">
    <source>
        <dbReference type="Pfam" id="PF13098"/>
    </source>
</evidence>
<dbReference type="PANTHER" id="PTHR35272">
    <property type="entry name" value="THIOL:DISULFIDE INTERCHANGE PROTEIN DSBC-RELATED"/>
    <property type="match status" value="1"/>
</dbReference>
<dbReference type="InterPro" id="IPR012336">
    <property type="entry name" value="Thioredoxin-like_fold"/>
</dbReference>
<keyword evidence="1" id="KW-0732">Signal</keyword>